<evidence type="ECO:0000259" key="5">
    <source>
        <dbReference type="Pfam" id="PF07687"/>
    </source>
</evidence>
<dbReference type="PROSITE" id="PS00759">
    <property type="entry name" value="ARGE_DAPE_CPG2_2"/>
    <property type="match status" value="1"/>
</dbReference>
<keyword evidence="3" id="KW-0479">Metal-binding</keyword>
<dbReference type="SUPFAM" id="SSF53187">
    <property type="entry name" value="Zn-dependent exopeptidases"/>
    <property type="match status" value="1"/>
</dbReference>
<dbReference type="InterPro" id="IPR002933">
    <property type="entry name" value="Peptidase_M20"/>
</dbReference>
<evidence type="ECO:0000256" key="2">
    <source>
        <dbReference type="ARBA" id="ARBA00022670"/>
    </source>
</evidence>
<dbReference type="Pfam" id="PF01546">
    <property type="entry name" value="Peptidase_M20"/>
    <property type="match status" value="1"/>
</dbReference>
<dbReference type="InterPro" id="IPR001261">
    <property type="entry name" value="ArgE/DapE_CS"/>
</dbReference>
<dbReference type="AlphaFoldDB" id="A0A151NF53"/>
<gene>
    <name evidence="6" type="ORF">Y1Q_0007968</name>
</gene>
<dbReference type="InterPro" id="IPR051458">
    <property type="entry name" value="Cyt/Met_Dipeptidase"/>
</dbReference>
<keyword evidence="2" id="KW-0645">Protease</keyword>
<reference evidence="6 7" key="1">
    <citation type="journal article" date="2012" name="Genome Biol.">
        <title>Sequencing three crocodilian genomes to illuminate the evolution of archosaurs and amniotes.</title>
        <authorList>
            <person name="St John J.A."/>
            <person name="Braun E.L."/>
            <person name="Isberg S.R."/>
            <person name="Miles L.G."/>
            <person name="Chong A.Y."/>
            <person name="Gongora J."/>
            <person name="Dalzell P."/>
            <person name="Moran C."/>
            <person name="Bed'hom B."/>
            <person name="Abzhanov A."/>
            <person name="Burgess S.C."/>
            <person name="Cooksey A.M."/>
            <person name="Castoe T.A."/>
            <person name="Crawford N.G."/>
            <person name="Densmore L.D."/>
            <person name="Drew J.C."/>
            <person name="Edwards S.V."/>
            <person name="Faircloth B.C."/>
            <person name="Fujita M.K."/>
            <person name="Greenwold M.J."/>
            <person name="Hoffmann F.G."/>
            <person name="Howard J.M."/>
            <person name="Iguchi T."/>
            <person name="Janes D.E."/>
            <person name="Khan S.Y."/>
            <person name="Kohno S."/>
            <person name="de Koning A.J."/>
            <person name="Lance S.L."/>
            <person name="McCarthy F.M."/>
            <person name="McCormack J.E."/>
            <person name="Merchant M.E."/>
            <person name="Peterson D.G."/>
            <person name="Pollock D.D."/>
            <person name="Pourmand N."/>
            <person name="Raney B.J."/>
            <person name="Roessler K.A."/>
            <person name="Sanford J.R."/>
            <person name="Sawyer R.H."/>
            <person name="Schmidt C.J."/>
            <person name="Triplett E.W."/>
            <person name="Tuberville T.D."/>
            <person name="Venegas-Anaya M."/>
            <person name="Howard J.T."/>
            <person name="Jarvis E.D."/>
            <person name="Guillette L.J.Jr."/>
            <person name="Glenn T.C."/>
            <person name="Green R.E."/>
            <person name="Ray D.A."/>
        </authorList>
    </citation>
    <scope>NUCLEOTIDE SEQUENCE [LARGE SCALE GENOMIC DNA]</scope>
    <source>
        <strain evidence="6">KSC_2009_1</strain>
    </source>
</reference>
<dbReference type="GO" id="GO:0016805">
    <property type="term" value="F:dipeptidase activity"/>
    <property type="evidence" value="ECO:0007669"/>
    <property type="project" value="TreeGrafter"/>
</dbReference>
<dbReference type="PANTHER" id="PTHR43270">
    <property type="entry name" value="BETA-ALA-HIS DIPEPTIDASE"/>
    <property type="match status" value="1"/>
</dbReference>
<proteinExistence type="inferred from homology"/>
<accession>A0A151NF53</accession>
<protein>
    <submittedName>
        <fullName evidence="6">Cytosolic non-specific dipeptidase-like</fullName>
    </submittedName>
</protein>
<name>A0A151NF53_ALLMI</name>
<evidence type="ECO:0000256" key="3">
    <source>
        <dbReference type="ARBA" id="ARBA00022723"/>
    </source>
</evidence>
<dbReference type="Gene3D" id="3.40.630.10">
    <property type="entry name" value="Zn peptidases"/>
    <property type="match status" value="1"/>
</dbReference>
<keyword evidence="4" id="KW-0378">Hydrolase</keyword>
<dbReference type="InterPro" id="IPR011650">
    <property type="entry name" value="Peptidase_M20_dimer"/>
</dbReference>
<dbReference type="GO" id="GO:0046872">
    <property type="term" value="F:metal ion binding"/>
    <property type="evidence" value="ECO:0007669"/>
    <property type="project" value="UniProtKB-KW"/>
</dbReference>
<dbReference type="STRING" id="8496.A0A151NF53"/>
<dbReference type="EMBL" id="AKHW03003201">
    <property type="protein sequence ID" value="KYO35380.1"/>
    <property type="molecule type" value="Genomic_DNA"/>
</dbReference>
<evidence type="ECO:0000256" key="1">
    <source>
        <dbReference type="ARBA" id="ARBA00006247"/>
    </source>
</evidence>
<dbReference type="GO" id="GO:0005829">
    <property type="term" value="C:cytosol"/>
    <property type="evidence" value="ECO:0007669"/>
    <property type="project" value="TreeGrafter"/>
</dbReference>
<organism evidence="6 7">
    <name type="scientific">Alligator mississippiensis</name>
    <name type="common">American alligator</name>
    <dbReference type="NCBI Taxonomy" id="8496"/>
    <lineage>
        <taxon>Eukaryota</taxon>
        <taxon>Metazoa</taxon>
        <taxon>Chordata</taxon>
        <taxon>Craniata</taxon>
        <taxon>Vertebrata</taxon>
        <taxon>Euteleostomi</taxon>
        <taxon>Archelosauria</taxon>
        <taxon>Archosauria</taxon>
        <taxon>Crocodylia</taxon>
        <taxon>Alligatoridae</taxon>
        <taxon>Alligatorinae</taxon>
        <taxon>Alligator</taxon>
    </lineage>
</organism>
<dbReference type="Proteomes" id="UP000050525">
    <property type="component" value="Unassembled WGS sequence"/>
</dbReference>
<sequence>METLIGKPVDSAEVKEVFRLVSLQPLLGSTNETILEAVLLHSHGSLYGRGTSDDKGQVLAVLNAIEALQELPVNVKFLLEGMEEVGSQGLPALLEQQNTTFFSDVDYIVVTDTPWLRSKPGITYGTRGNSYFFLEMRCASRDLHSGGFGGIIQEAMNDLIFLLNSLVDSAGQILIPGIYEAVAPLTEKKKKLYEGNEYDLDQIKAKYGIKHFLYTTKEELLLRRSRYPSLSIHGITGAFSAPGTKTVIPAKVIGKFSIRQVPNMKPSVVEKQVTDYLTKKFAEQKSSNSVKITHVRGAKPWLSDINNPQFLAARKAIKRVFGKEPDMIRVGGTIPVVTYFEELTGKSIMLLGIFGPDDATHGQDEKISRYNFIEGTKLYAAFLHELATL</sequence>
<evidence type="ECO:0000256" key="4">
    <source>
        <dbReference type="ARBA" id="ARBA00022801"/>
    </source>
</evidence>
<evidence type="ECO:0000313" key="6">
    <source>
        <dbReference type="EMBL" id="KYO35380.1"/>
    </source>
</evidence>
<dbReference type="Gene3D" id="3.30.70.360">
    <property type="match status" value="1"/>
</dbReference>
<comment type="caution">
    <text evidence="6">The sequence shown here is derived from an EMBL/GenBank/DDBJ whole genome shotgun (WGS) entry which is preliminary data.</text>
</comment>
<feature type="domain" description="Peptidase M20 dimerisation" evidence="5">
    <location>
        <begin position="125"/>
        <end position="283"/>
    </location>
</feature>
<dbReference type="eggNOG" id="KOG2276">
    <property type="taxonomic scope" value="Eukaryota"/>
</dbReference>
<dbReference type="Pfam" id="PF07687">
    <property type="entry name" value="M20_dimer"/>
    <property type="match status" value="1"/>
</dbReference>
<comment type="similarity">
    <text evidence="1">Belongs to the peptidase M20A family.</text>
</comment>
<dbReference type="PANTHER" id="PTHR43270:SF16">
    <property type="entry name" value="BETA-ALA-HIS DIPEPTIDASE-LIKE"/>
    <property type="match status" value="1"/>
</dbReference>
<keyword evidence="7" id="KW-1185">Reference proteome</keyword>
<evidence type="ECO:0000313" key="7">
    <source>
        <dbReference type="Proteomes" id="UP000050525"/>
    </source>
</evidence>
<dbReference type="GO" id="GO:0006508">
    <property type="term" value="P:proteolysis"/>
    <property type="evidence" value="ECO:0007669"/>
    <property type="project" value="UniProtKB-KW"/>
</dbReference>